<dbReference type="GO" id="GO:0012505">
    <property type="term" value="C:endomembrane system"/>
    <property type="evidence" value="ECO:0007669"/>
    <property type="project" value="UniProtKB-SubCell"/>
</dbReference>
<feature type="transmembrane region" description="Helical" evidence="5">
    <location>
        <begin position="238"/>
        <end position="257"/>
    </location>
</feature>
<dbReference type="AlphaFoldDB" id="A0A8T0IJA4"/>
<dbReference type="SMART" id="SM01270">
    <property type="entry name" value="Longin"/>
    <property type="match status" value="1"/>
</dbReference>
<keyword evidence="5" id="KW-1133">Transmembrane helix</keyword>
<keyword evidence="5" id="KW-0812">Transmembrane</keyword>
<dbReference type="InterPro" id="IPR011012">
    <property type="entry name" value="Longin-like_dom_sf"/>
</dbReference>
<dbReference type="OrthoDB" id="1871923at2759"/>
<dbReference type="InterPro" id="IPR044783">
    <property type="entry name" value="PHYL"/>
</dbReference>
<dbReference type="Gene3D" id="3.30.450.50">
    <property type="entry name" value="Longin domain"/>
    <property type="match status" value="1"/>
</dbReference>
<organism evidence="7 8">
    <name type="scientific">Ceratodon purpureus</name>
    <name type="common">Fire moss</name>
    <name type="synonym">Dicranum purpureum</name>
    <dbReference type="NCBI Taxonomy" id="3225"/>
    <lineage>
        <taxon>Eukaryota</taxon>
        <taxon>Viridiplantae</taxon>
        <taxon>Streptophyta</taxon>
        <taxon>Embryophyta</taxon>
        <taxon>Bryophyta</taxon>
        <taxon>Bryophytina</taxon>
        <taxon>Bryopsida</taxon>
        <taxon>Dicranidae</taxon>
        <taxon>Pseudoditrichales</taxon>
        <taxon>Ditrichaceae</taxon>
        <taxon>Ceratodon</taxon>
    </lineage>
</organism>
<protein>
    <recommendedName>
        <fullName evidence="6">Longin domain-containing protein</fullName>
    </recommendedName>
</protein>
<comment type="caution">
    <text evidence="7">The sequence shown here is derived from an EMBL/GenBank/DDBJ whole genome shotgun (WGS) entry which is preliminary data.</text>
</comment>
<sequence length="267" mass="29582">MAMTTSLVYYASVSRGSTVVAEHKKAREDLADVAMECLEKVPAFHNQFTYTIKQRVFIFLMDKGFTYCAIVDEALGKVKGFGFLEHVRDEFNLLLRSRGLDGARLERNALVTDFAGVFKHLVKPLVGIPQKEVDLNDEHHSDSKDETALSPSASRAEHSQPGPAALTPNGHTKTDKKSTKHQQVVQVKEIMMTNSGKALDKCQKLEGGGGSSDMDHGGNRKLKGRQVASRMWWRNVKLVLILDLVVCCLLFAIWLGICKGFTCVKSS</sequence>
<evidence type="ECO:0000256" key="5">
    <source>
        <dbReference type="SAM" id="Phobius"/>
    </source>
</evidence>
<feature type="region of interest" description="Disordered" evidence="4">
    <location>
        <begin position="133"/>
        <end position="184"/>
    </location>
</feature>
<dbReference type="Pfam" id="PF13774">
    <property type="entry name" value="Longin"/>
    <property type="match status" value="1"/>
</dbReference>
<dbReference type="InterPro" id="IPR042855">
    <property type="entry name" value="V_SNARE_CC"/>
</dbReference>
<dbReference type="InterPro" id="IPR010908">
    <property type="entry name" value="Longin_dom"/>
</dbReference>
<evidence type="ECO:0000259" key="6">
    <source>
        <dbReference type="PROSITE" id="PS50859"/>
    </source>
</evidence>
<dbReference type="Proteomes" id="UP000822688">
    <property type="component" value="Chromosome 3"/>
</dbReference>
<gene>
    <name evidence="7" type="ORF">KC19_3G067900</name>
</gene>
<evidence type="ECO:0000256" key="3">
    <source>
        <dbReference type="ARBA" id="ARBA00023136"/>
    </source>
</evidence>
<evidence type="ECO:0000313" key="7">
    <source>
        <dbReference type="EMBL" id="KAG0582543.1"/>
    </source>
</evidence>
<feature type="compositionally biased region" description="Basic and acidic residues" evidence="4">
    <location>
        <begin position="133"/>
        <end position="147"/>
    </location>
</feature>
<dbReference type="PROSITE" id="PS50859">
    <property type="entry name" value="LONGIN"/>
    <property type="match status" value="1"/>
</dbReference>
<name>A0A8T0IJA4_CERPU</name>
<dbReference type="PANTHER" id="PTHR47461">
    <property type="entry name" value="PHYTOLONGIN PHYL1.2"/>
    <property type="match status" value="1"/>
</dbReference>
<dbReference type="PANTHER" id="PTHR47461:SF1">
    <property type="entry name" value="PHYTOLONGIN PHYL1.2"/>
    <property type="match status" value="1"/>
</dbReference>
<accession>A0A8T0IJA4</accession>
<comment type="similarity">
    <text evidence="2">Belongs to the synaptobrevin family.</text>
</comment>
<dbReference type="CDD" id="cd14824">
    <property type="entry name" value="Longin"/>
    <property type="match status" value="1"/>
</dbReference>
<reference evidence="7" key="1">
    <citation type="submission" date="2020-06" db="EMBL/GenBank/DDBJ databases">
        <title>WGS assembly of Ceratodon purpureus strain R40.</title>
        <authorList>
            <person name="Carey S.B."/>
            <person name="Jenkins J."/>
            <person name="Shu S."/>
            <person name="Lovell J.T."/>
            <person name="Sreedasyam A."/>
            <person name="Maumus F."/>
            <person name="Tiley G.P."/>
            <person name="Fernandez-Pozo N."/>
            <person name="Barry K."/>
            <person name="Chen C."/>
            <person name="Wang M."/>
            <person name="Lipzen A."/>
            <person name="Daum C."/>
            <person name="Saski C.A."/>
            <person name="Payton A.C."/>
            <person name="Mcbreen J.C."/>
            <person name="Conrad R.E."/>
            <person name="Kollar L.M."/>
            <person name="Olsson S."/>
            <person name="Huttunen S."/>
            <person name="Landis J.B."/>
            <person name="Wickett N.J."/>
            <person name="Johnson M.G."/>
            <person name="Rensing S.A."/>
            <person name="Grimwood J."/>
            <person name="Schmutz J."/>
            <person name="Mcdaniel S.F."/>
        </authorList>
    </citation>
    <scope>NUCLEOTIDE SEQUENCE</scope>
    <source>
        <strain evidence="7">R40</strain>
    </source>
</reference>
<dbReference type="SUPFAM" id="SSF64356">
    <property type="entry name" value="SNARE-like"/>
    <property type="match status" value="1"/>
</dbReference>
<evidence type="ECO:0000313" key="8">
    <source>
        <dbReference type="Proteomes" id="UP000822688"/>
    </source>
</evidence>
<evidence type="ECO:0000256" key="4">
    <source>
        <dbReference type="SAM" id="MobiDB-lite"/>
    </source>
</evidence>
<proteinExistence type="inferred from homology"/>
<keyword evidence="3 5" id="KW-0472">Membrane</keyword>
<evidence type="ECO:0000256" key="2">
    <source>
        <dbReference type="ARBA" id="ARBA00008025"/>
    </source>
</evidence>
<feature type="domain" description="Longin" evidence="6">
    <location>
        <begin position="7"/>
        <end position="91"/>
    </location>
</feature>
<dbReference type="EMBL" id="CM026423">
    <property type="protein sequence ID" value="KAG0582543.1"/>
    <property type="molecule type" value="Genomic_DNA"/>
</dbReference>
<dbReference type="Pfam" id="PF00957">
    <property type="entry name" value="Synaptobrevin"/>
    <property type="match status" value="1"/>
</dbReference>
<dbReference type="GO" id="GO:0016020">
    <property type="term" value="C:membrane"/>
    <property type="evidence" value="ECO:0007669"/>
    <property type="project" value="InterPro"/>
</dbReference>
<dbReference type="Gene3D" id="1.20.5.110">
    <property type="match status" value="1"/>
</dbReference>
<evidence type="ECO:0000256" key="1">
    <source>
        <dbReference type="ARBA" id="ARBA00004308"/>
    </source>
</evidence>
<comment type="subcellular location">
    <subcellularLocation>
        <location evidence="1">Endomembrane system</location>
    </subcellularLocation>
</comment>
<keyword evidence="8" id="KW-1185">Reference proteome</keyword>